<proteinExistence type="predicted"/>
<keyword evidence="2" id="KW-1185">Reference proteome</keyword>
<name>A0A3N2DQK8_9GAMM</name>
<dbReference type="RefSeq" id="WP_123712641.1">
    <property type="nucleotide sequence ID" value="NZ_RKHR01000004.1"/>
</dbReference>
<dbReference type="AlphaFoldDB" id="A0A3N2DQK8"/>
<protein>
    <recommendedName>
        <fullName evidence="3">Replicative DNA helicase</fullName>
    </recommendedName>
</protein>
<comment type="caution">
    <text evidence="1">The sequence shown here is derived from an EMBL/GenBank/DDBJ whole genome shotgun (WGS) entry which is preliminary data.</text>
</comment>
<dbReference type="SUPFAM" id="SSF48452">
    <property type="entry name" value="TPR-like"/>
    <property type="match status" value="1"/>
</dbReference>
<evidence type="ECO:0000313" key="1">
    <source>
        <dbReference type="EMBL" id="ROS01889.1"/>
    </source>
</evidence>
<reference evidence="1 2" key="1">
    <citation type="submission" date="2018-11" db="EMBL/GenBank/DDBJ databases">
        <title>Genomic Encyclopedia of Type Strains, Phase IV (KMG-IV): sequencing the most valuable type-strain genomes for metagenomic binning, comparative biology and taxonomic classification.</title>
        <authorList>
            <person name="Goeker M."/>
        </authorList>
    </citation>
    <scope>NUCLEOTIDE SEQUENCE [LARGE SCALE GENOMIC DNA]</scope>
    <source>
        <strain evidence="1 2">DSM 100316</strain>
    </source>
</reference>
<sequence length="143" mass="16077">MNTKIYKQVHSLASQLLEAAQKEDEQCFEQRYLELTALCENNAGVERKDHPVQWETLADFTDDTESALALYRKALALAHDISSEDFIASINYSMALLLQQNKRLDEALACALLSKAATELIVDNELKREAFKLVKSLQAATKS</sequence>
<dbReference type="Gene3D" id="1.25.40.10">
    <property type="entry name" value="Tetratricopeptide repeat domain"/>
    <property type="match status" value="1"/>
</dbReference>
<evidence type="ECO:0008006" key="3">
    <source>
        <dbReference type="Google" id="ProtNLM"/>
    </source>
</evidence>
<accession>A0A3N2DQK8</accession>
<organism evidence="1 2">
    <name type="scientific">Sinobacterium caligoides</name>
    <dbReference type="NCBI Taxonomy" id="933926"/>
    <lineage>
        <taxon>Bacteria</taxon>
        <taxon>Pseudomonadati</taxon>
        <taxon>Pseudomonadota</taxon>
        <taxon>Gammaproteobacteria</taxon>
        <taxon>Cellvibrionales</taxon>
        <taxon>Spongiibacteraceae</taxon>
        <taxon>Sinobacterium</taxon>
    </lineage>
</organism>
<dbReference type="OrthoDB" id="5738400at2"/>
<dbReference type="Proteomes" id="UP000275394">
    <property type="component" value="Unassembled WGS sequence"/>
</dbReference>
<dbReference type="InterPro" id="IPR011990">
    <property type="entry name" value="TPR-like_helical_dom_sf"/>
</dbReference>
<dbReference type="EMBL" id="RKHR01000004">
    <property type="protein sequence ID" value="ROS01889.1"/>
    <property type="molecule type" value="Genomic_DNA"/>
</dbReference>
<gene>
    <name evidence="1" type="ORF">EDC56_2338</name>
</gene>
<evidence type="ECO:0000313" key="2">
    <source>
        <dbReference type="Proteomes" id="UP000275394"/>
    </source>
</evidence>